<evidence type="ECO:0000256" key="2">
    <source>
        <dbReference type="PROSITE-ProRule" id="PRU00059"/>
    </source>
</evidence>
<protein>
    <recommendedName>
        <fullName evidence="4">CUB domain-containing protein</fullName>
    </recommendedName>
</protein>
<name>A0ABY7FVW7_MYAAR</name>
<comment type="caution">
    <text evidence="2">Lacks conserved residue(s) required for the propagation of feature annotation.</text>
</comment>
<proteinExistence type="predicted"/>
<feature type="domain" description="CUB" evidence="4">
    <location>
        <begin position="293"/>
        <end position="414"/>
    </location>
</feature>
<gene>
    <name evidence="5" type="ORF">MAR_012034</name>
</gene>
<evidence type="ECO:0000259" key="4">
    <source>
        <dbReference type="PROSITE" id="PS01180"/>
    </source>
</evidence>
<reference evidence="5" key="1">
    <citation type="submission" date="2022-11" db="EMBL/GenBank/DDBJ databases">
        <title>Centuries of genome instability and evolution in soft-shell clam transmissible cancer (bioRxiv).</title>
        <authorList>
            <person name="Hart S.F.M."/>
            <person name="Yonemitsu M.A."/>
            <person name="Giersch R.M."/>
            <person name="Beal B.F."/>
            <person name="Arriagada G."/>
            <person name="Davis B.W."/>
            <person name="Ostrander E.A."/>
            <person name="Goff S.P."/>
            <person name="Metzger M.J."/>
        </authorList>
    </citation>
    <scope>NUCLEOTIDE SEQUENCE</scope>
    <source>
        <strain evidence="5">MELC-2E11</strain>
        <tissue evidence="5">Siphon/mantle</tissue>
    </source>
</reference>
<dbReference type="EMBL" id="CP111025">
    <property type="protein sequence ID" value="WAR26330.1"/>
    <property type="molecule type" value="Genomic_DNA"/>
</dbReference>
<keyword evidence="3" id="KW-0732">Signal</keyword>
<keyword evidence="6" id="KW-1185">Reference proteome</keyword>
<sequence>MKLKEIAGIAFIMIFVLCSEANELCTRNHTFKDQHTIIIDEACEWTVNTNDVHDKLLIIATRQKNVAQMCGTDDSIQLKEDLHGNTVATLLNINCSTPYMVQLMFSSTAKVKVKASGADIILNMTFKEYKKQGFYISPKEEGYSQNNCLKFLENKMQIGVRNLSVGEMLKPTEHECLKFNHTFFESNNGTIVQGMQTCDKKCSTSDFFTFHDTVCYCLDGAKGIVTMAKYCSFPCQENLREMCGRPNYLTIYSSDSITTCQLLQIGSETSFTRTYAHCSTQRRNICQNGDELCGQTFEENKGVYNFTAKPGKHECTWKISVEFDVAINVSAEMDTQSMVQICLKHELSIFTKTPSTADLTDKSLCMTGLIDFFGVGPVFINLKTDSTTSTTVIFRWKTNTTLDSTTANTKLGDVIASSSPIYIDTIRHKIKARMSGIGNQVTK</sequence>
<dbReference type="PROSITE" id="PS01180">
    <property type="entry name" value="CUB"/>
    <property type="match status" value="1"/>
</dbReference>
<accession>A0ABY7FVW7</accession>
<feature type="signal peptide" evidence="3">
    <location>
        <begin position="1"/>
        <end position="21"/>
    </location>
</feature>
<evidence type="ECO:0000256" key="1">
    <source>
        <dbReference type="ARBA" id="ARBA00023157"/>
    </source>
</evidence>
<dbReference type="InterPro" id="IPR000859">
    <property type="entry name" value="CUB_dom"/>
</dbReference>
<evidence type="ECO:0000256" key="3">
    <source>
        <dbReference type="SAM" id="SignalP"/>
    </source>
</evidence>
<organism evidence="5 6">
    <name type="scientific">Mya arenaria</name>
    <name type="common">Soft-shell clam</name>
    <dbReference type="NCBI Taxonomy" id="6604"/>
    <lineage>
        <taxon>Eukaryota</taxon>
        <taxon>Metazoa</taxon>
        <taxon>Spiralia</taxon>
        <taxon>Lophotrochozoa</taxon>
        <taxon>Mollusca</taxon>
        <taxon>Bivalvia</taxon>
        <taxon>Autobranchia</taxon>
        <taxon>Heteroconchia</taxon>
        <taxon>Euheterodonta</taxon>
        <taxon>Imparidentia</taxon>
        <taxon>Neoheterodontei</taxon>
        <taxon>Myida</taxon>
        <taxon>Myoidea</taxon>
        <taxon>Myidae</taxon>
        <taxon>Mya</taxon>
    </lineage>
</organism>
<dbReference type="Proteomes" id="UP001164746">
    <property type="component" value="Chromosome 14"/>
</dbReference>
<keyword evidence="1" id="KW-1015">Disulfide bond</keyword>
<evidence type="ECO:0000313" key="6">
    <source>
        <dbReference type="Proteomes" id="UP001164746"/>
    </source>
</evidence>
<evidence type="ECO:0000313" key="5">
    <source>
        <dbReference type="EMBL" id="WAR26330.1"/>
    </source>
</evidence>
<feature type="chain" id="PRO_5046447790" description="CUB domain-containing protein" evidence="3">
    <location>
        <begin position="22"/>
        <end position="443"/>
    </location>
</feature>